<dbReference type="GO" id="GO:0019843">
    <property type="term" value="F:rRNA binding"/>
    <property type="evidence" value="ECO:0007669"/>
    <property type="project" value="UniProtKB-UniRule"/>
</dbReference>
<sequence length="103" mass="11702">MKLKRGDRVKIISGKDRGKSGKVLQVLVDRQRVSVEGVNLRYKNMRPRRQGESGQRIQFPAPLAVANVVLVCPACGKTTRVGYRQLENRKKVRICRKCKESLP</sequence>
<evidence type="ECO:0000256" key="2">
    <source>
        <dbReference type="ARBA" id="ARBA00022980"/>
    </source>
</evidence>
<name>A0A1G1YJC7_9BACT</name>
<keyword evidence="3 5" id="KW-0687">Ribonucleoprotein</keyword>
<dbReference type="CDD" id="cd06089">
    <property type="entry name" value="KOW_RPL26"/>
    <property type="match status" value="1"/>
</dbReference>
<evidence type="ECO:0000256" key="4">
    <source>
        <dbReference type="ARBA" id="ARBA00035206"/>
    </source>
</evidence>
<dbReference type="AlphaFoldDB" id="A0A1G1YJC7"/>
<evidence type="ECO:0000313" key="9">
    <source>
        <dbReference type="Proteomes" id="UP000177310"/>
    </source>
</evidence>
<organism evidence="8 9">
    <name type="scientific">Candidatus Buchananbacteria bacterium RIFCSPHIGHO2_02_FULL_56_16</name>
    <dbReference type="NCBI Taxonomy" id="1797542"/>
    <lineage>
        <taxon>Bacteria</taxon>
        <taxon>Candidatus Buchananiibacteriota</taxon>
    </lineage>
</organism>
<dbReference type="GO" id="GO:1990904">
    <property type="term" value="C:ribonucleoprotein complex"/>
    <property type="evidence" value="ECO:0007669"/>
    <property type="project" value="UniProtKB-KW"/>
</dbReference>
<dbReference type="Gene3D" id="2.30.30.30">
    <property type="match status" value="1"/>
</dbReference>
<dbReference type="InterPro" id="IPR008991">
    <property type="entry name" value="Translation_prot_SH3-like_sf"/>
</dbReference>
<evidence type="ECO:0000256" key="3">
    <source>
        <dbReference type="ARBA" id="ARBA00023274"/>
    </source>
</evidence>
<comment type="subunit">
    <text evidence="5">Part of the 50S ribosomal subunit.</text>
</comment>
<comment type="function">
    <text evidence="5">One of the proteins that surrounds the polypeptide exit tunnel on the outside of the subunit.</text>
</comment>
<comment type="function">
    <text evidence="5">One of two assembly initiator proteins, it binds directly to the 5'-end of the 23S rRNA, where it nucleates assembly of the 50S subunit.</text>
</comment>
<evidence type="ECO:0000313" key="8">
    <source>
        <dbReference type="EMBL" id="OGY52445.1"/>
    </source>
</evidence>
<dbReference type="Pfam" id="PF00467">
    <property type="entry name" value="KOW"/>
    <property type="match status" value="1"/>
</dbReference>
<comment type="similarity">
    <text evidence="1 5 6">Belongs to the universal ribosomal protein uL24 family.</text>
</comment>
<comment type="caution">
    <text evidence="8">The sequence shown here is derived from an EMBL/GenBank/DDBJ whole genome shotgun (WGS) entry which is preliminary data.</text>
</comment>
<dbReference type="InterPro" id="IPR041988">
    <property type="entry name" value="Ribosomal_uL24_KOW"/>
</dbReference>
<dbReference type="GO" id="GO:0006412">
    <property type="term" value="P:translation"/>
    <property type="evidence" value="ECO:0007669"/>
    <property type="project" value="UniProtKB-UniRule"/>
</dbReference>
<dbReference type="SUPFAM" id="SSF50104">
    <property type="entry name" value="Translation proteins SH3-like domain"/>
    <property type="match status" value="1"/>
</dbReference>
<keyword evidence="5" id="KW-0694">RNA-binding</keyword>
<protein>
    <recommendedName>
        <fullName evidence="4 5">Large ribosomal subunit protein uL24</fullName>
    </recommendedName>
</protein>
<dbReference type="InterPro" id="IPR057264">
    <property type="entry name" value="Ribosomal_uL24_C"/>
</dbReference>
<proteinExistence type="inferred from homology"/>
<accession>A0A1G1YJC7</accession>
<dbReference type="InterPro" id="IPR014722">
    <property type="entry name" value="Rib_uL2_dom2"/>
</dbReference>
<keyword evidence="2 5" id="KW-0689">Ribosomal protein</keyword>
<dbReference type="EMBL" id="MHIL01000003">
    <property type="protein sequence ID" value="OGY52445.1"/>
    <property type="molecule type" value="Genomic_DNA"/>
</dbReference>
<keyword evidence="5" id="KW-0699">rRNA-binding</keyword>
<dbReference type="Proteomes" id="UP000177310">
    <property type="component" value="Unassembled WGS sequence"/>
</dbReference>
<dbReference type="InterPro" id="IPR005824">
    <property type="entry name" value="KOW"/>
</dbReference>
<dbReference type="PANTHER" id="PTHR12903">
    <property type="entry name" value="MITOCHONDRIAL RIBOSOMAL PROTEIN L24"/>
    <property type="match status" value="1"/>
</dbReference>
<evidence type="ECO:0000256" key="6">
    <source>
        <dbReference type="RuleBase" id="RU003477"/>
    </source>
</evidence>
<evidence type="ECO:0000259" key="7">
    <source>
        <dbReference type="SMART" id="SM00739"/>
    </source>
</evidence>
<dbReference type="InterPro" id="IPR005825">
    <property type="entry name" value="Ribosomal_uL24_CS"/>
</dbReference>
<dbReference type="NCBIfam" id="TIGR01079">
    <property type="entry name" value="rplX_bact"/>
    <property type="match status" value="1"/>
</dbReference>
<feature type="domain" description="KOW" evidence="7">
    <location>
        <begin position="2"/>
        <end position="29"/>
    </location>
</feature>
<evidence type="ECO:0000256" key="5">
    <source>
        <dbReference type="HAMAP-Rule" id="MF_01326"/>
    </source>
</evidence>
<gene>
    <name evidence="5" type="primary">rplX</name>
    <name evidence="8" type="ORF">A3J59_02015</name>
</gene>
<dbReference type="STRING" id="1797542.A3J59_02015"/>
<evidence type="ECO:0000256" key="1">
    <source>
        <dbReference type="ARBA" id="ARBA00010618"/>
    </source>
</evidence>
<dbReference type="PROSITE" id="PS01108">
    <property type="entry name" value="RIBOSOMAL_L24"/>
    <property type="match status" value="1"/>
</dbReference>
<dbReference type="HAMAP" id="MF_01326_B">
    <property type="entry name" value="Ribosomal_uL24_B"/>
    <property type="match status" value="1"/>
</dbReference>
<dbReference type="SMART" id="SM00739">
    <property type="entry name" value="KOW"/>
    <property type="match status" value="1"/>
</dbReference>
<dbReference type="GO" id="GO:0005840">
    <property type="term" value="C:ribosome"/>
    <property type="evidence" value="ECO:0007669"/>
    <property type="project" value="UniProtKB-KW"/>
</dbReference>
<dbReference type="GO" id="GO:0003735">
    <property type="term" value="F:structural constituent of ribosome"/>
    <property type="evidence" value="ECO:0007669"/>
    <property type="project" value="InterPro"/>
</dbReference>
<reference evidence="8 9" key="1">
    <citation type="journal article" date="2016" name="Nat. Commun.">
        <title>Thousands of microbial genomes shed light on interconnected biogeochemical processes in an aquifer system.</title>
        <authorList>
            <person name="Anantharaman K."/>
            <person name="Brown C.T."/>
            <person name="Hug L.A."/>
            <person name="Sharon I."/>
            <person name="Castelle C.J."/>
            <person name="Probst A.J."/>
            <person name="Thomas B.C."/>
            <person name="Singh A."/>
            <person name="Wilkins M.J."/>
            <person name="Karaoz U."/>
            <person name="Brodie E.L."/>
            <person name="Williams K.H."/>
            <person name="Hubbard S.S."/>
            <person name="Banfield J.F."/>
        </authorList>
    </citation>
    <scope>NUCLEOTIDE SEQUENCE [LARGE SCALE GENOMIC DNA]</scope>
</reference>
<dbReference type="Pfam" id="PF17136">
    <property type="entry name" value="ribosomal_L24"/>
    <property type="match status" value="1"/>
</dbReference>
<dbReference type="InterPro" id="IPR003256">
    <property type="entry name" value="Ribosomal_uL24"/>
</dbReference>